<protein>
    <submittedName>
        <fullName evidence="6">ATP-binding cassette domain-containing protein</fullName>
    </submittedName>
</protein>
<dbReference type="PANTHER" id="PTHR43335:SF4">
    <property type="entry name" value="ABC TRANSPORTER, ATP-BINDING PROTEIN"/>
    <property type="match status" value="1"/>
</dbReference>
<evidence type="ECO:0000256" key="4">
    <source>
        <dbReference type="ARBA" id="ARBA00022840"/>
    </source>
</evidence>
<dbReference type="InterPro" id="IPR003593">
    <property type="entry name" value="AAA+_ATPase"/>
</dbReference>
<accession>A0A5N5ZTV2</accession>
<organism evidence="6 7">
    <name type="scientific">Streptomyces mimosae</name>
    <dbReference type="NCBI Taxonomy" id="2586635"/>
    <lineage>
        <taxon>Bacteria</taxon>
        <taxon>Bacillati</taxon>
        <taxon>Actinomycetota</taxon>
        <taxon>Actinomycetes</taxon>
        <taxon>Kitasatosporales</taxon>
        <taxon>Streptomycetaceae</taxon>
        <taxon>Streptomyces</taxon>
    </lineage>
</organism>
<keyword evidence="2" id="KW-0813">Transport</keyword>
<comment type="caution">
    <text evidence="6">The sequence shown here is derived from an EMBL/GenBank/DDBJ whole genome shotgun (WGS) entry which is preliminary data.</text>
</comment>
<evidence type="ECO:0000313" key="7">
    <source>
        <dbReference type="Proteomes" id="UP000314251"/>
    </source>
</evidence>
<keyword evidence="3" id="KW-0547">Nucleotide-binding</keyword>
<dbReference type="SMART" id="SM00382">
    <property type="entry name" value="AAA"/>
    <property type="match status" value="1"/>
</dbReference>
<dbReference type="OrthoDB" id="6198786at2"/>
<reference evidence="6" key="1">
    <citation type="submission" date="2019-10" db="EMBL/GenBank/DDBJ databases">
        <title>Nonomuraea sp. nov., isolated from Phyllanthus amarus.</title>
        <authorList>
            <person name="Klykleung N."/>
            <person name="Tanasupawat S."/>
        </authorList>
    </citation>
    <scope>NUCLEOTIDE SEQUENCE [LARGE SCALE GENOMIC DNA]</scope>
    <source>
        <strain evidence="6">3MP-10</strain>
    </source>
</reference>
<dbReference type="SUPFAM" id="SSF52540">
    <property type="entry name" value="P-loop containing nucleoside triphosphate hydrolases"/>
    <property type="match status" value="1"/>
</dbReference>
<feature type="domain" description="ABC transporter" evidence="5">
    <location>
        <begin position="7"/>
        <end position="217"/>
    </location>
</feature>
<dbReference type="GO" id="GO:0016887">
    <property type="term" value="F:ATP hydrolysis activity"/>
    <property type="evidence" value="ECO:0007669"/>
    <property type="project" value="InterPro"/>
</dbReference>
<gene>
    <name evidence="6" type="ORF">FH607_029385</name>
</gene>
<evidence type="ECO:0000256" key="2">
    <source>
        <dbReference type="ARBA" id="ARBA00022448"/>
    </source>
</evidence>
<dbReference type="Gene3D" id="3.40.50.300">
    <property type="entry name" value="P-loop containing nucleotide triphosphate hydrolases"/>
    <property type="match status" value="1"/>
</dbReference>
<dbReference type="GO" id="GO:0005524">
    <property type="term" value="F:ATP binding"/>
    <property type="evidence" value="ECO:0007669"/>
    <property type="project" value="UniProtKB-KW"/>
</dbReference>
<name>A0A5N5ZTV2_9ACTN</name>
<evidence type="ECO:0000313" key="6">
    <source>
        <dbReference type="EMBL" id="KAB8158388.1"/>
    </source>
</evidence>
<evidence type="ECO:0000256" key="1">
    <source>
        <dbReference type="ARBA" id="ARBA00005417"/>
    </source>
</evidence>
<keyword evidence="4 6" id="KW-0067">ATP-binding</keyword>
<dbReference type="Pfam" id="PF00005">
    <property type="entry name" value="ABC_tran"/>
    <property type="match status" value="1"/>
</dbReference>
<dbReference type="AlphaFoldDB" id="A0A5N5ZTV2"/>
<comment type="similarity">
    <text evidence="1">Belongs to the ABC transporter superfamily.</text>
</comment>
<dbReference type="PANTHER" id="PTHR43335">
    <property type="entry name" value="ABC TRANSPORTER, ATP-BINDING PROTEIN"/>
    <property type="match status" value="1"/>
</dbReference>
<proteinExistence type="inferred from homology"/>
<sequence length="217" mass="22423">MRGMDLLRLAEVRHGYGRRPVLDGVSLALGAGQVVAVLGPNGAGKSTLLRIAAGRERPDAGTVTFRDAPADEDGAAFRADVACALGPGAHYPDLTVREHLLLVALAHGVPDAEERVDAALGEHRLADHAEQFPDALSAGLGQLLSLAATRVRPAELLILDEPEAHLDAEARAALGARLRALAAGGAAVLLATHDPALAERAGARRLSLADGRLRPAA</sequence>
<dbReference type="PROSITE" id="PS50893">
    <property type="entry name" value="ABC_TRANSPORTER_2"/>
    <property type="match status" value="1"/>
</dbReference>
<dbReference type="EMBL" id="VDLY02000028">
    <property type="protein sequence ID" value="KAB8158388.1"/>
    <property type="molecule type" value="Genomic_DNA"/>
</dbReference>
<keyword evidence="7" id="KW-1185">Reference proteome</keyword>
<dbReference type="InterPro" id="IPR027417">
    <property type="entry name" value="P-loop_NTPase"/>
</dbReference>
<evidence type="ECO:0000256" key="3">
    <source>
        <dbReference type="ARBA" id="ARBA00022741"/>
    </source>
</evidence>
<dbReference type="Proteomes" id="UP000314251">
    <property type="component" value="Unassembled WGS sequence"/>
</dbReference>
<evidence type="ECO:0000259" key="5">
    <source>
        <dbReference type="PROSITE" id="PS50893"/>
    </source>
</evidence>
<dbReference type="InterPro" id="IPR003439">
    <property type="entry name" value="ABC_transporter-like_ATP-bd"/>
</dbReference>